<evidence type="ECO:0000256" key="5">
    <source>
        <dbReference type="RuleBase" id="RU000568"/>
    </source>
</evidence>
<dbReference type="InterPro" id="IPR001706">
    <property type="entry name" value="Ribosomal_bL35"/>
</dbReference>
<dbReference type="PANTHER" id="PTHR33343">
    <property type="entry name" value="54S RIBOSOMAL PROTEIN BL35M"/>
    <property type="match status" value="1"/>
</dbReference>
<reference evidence="8" key="1">
    <citation type="submission" date="2017-09" db="EMBL/GenBank/DDBJ databases">
        <title>Depth-based differentiation of microbial function through sediment-hosted aquifers and enrichment of novel symbionts in the deep terrestrial subsurface.</title>
        <authorList>
            <person name="Probst A.J."/>
            <person name="Ladd B."/>
            <person name="Jarett J.K."/>
            <person name="Geller-Mcgrath D.E."/>
            <person name="Sieber C.M.K."/>
            <person name="Emerson J.B."/>
            <person name="Anantharaman K."/>
            <person name="Thomas B.C."/>
            <person name="Malmstrom R."/>
            <person name="Stieglmeier M."/>
            <person name="Klingl A."/>
            <person name="Woyke T."/>
            <person name="Ryan C.M."/>
            <person name="Banfield J.F."/>
        </authorList>
    </citation>
    <scope>NUCLEOTIDE SEQUENCE [LARGE SCALE GENOMIC DNA]</scope>
</reference>
<sequence length="64" mass="7544">MKKQKTHKATAKRFWVTGSGKLRRRKAGQDHFNSRENEKTTKGKRKDLDVDDTNSRIIELIPYK</sequence>
<name>A0A2H0VF39_9BACT</name>
<dbReference type="PRINTS" id="PR00064">
    <property type="entry name" value="RIBOSOMALL35"/>
</dbReference>
<keyword evidence="3 4" id="KW-0687">Ribonucleoprotein</keyword>
<dbReference type="Gene3D" id="4.10.410.60">
    <property type="match status" value="1"/>
</dbReference>
<dbReference type="GO" id="GO:0006412">
    <property type="term" value="P:translation"/>
    <property type="evidence" value="ECO:0007669"/>
    <property type="project" value="UniProtKB-UniRule"/>
</dbReference>
<dbReference type="GO" id="GO:0003735">
    <property type="term" value="F:structural constituent of ribosome"/>
    <property type="evidence" value="ECO:0007669"/>
    <property type="project" value="InterPro"/>
</dbReference>
<dbReference type="GO" id="GO:0015934">
    <property type="term" value="C:large ribosomal subunit"/>
    <property type="evidence" value="ECO:0007669"/>
    <property type="project" value="TreeGrafter"/>
</dbReference>
<feature type="compositionally biased region" description="Basic and acidic residues" evidence="6">
    <location>
        <begin position="27"/>
        <end position="41"/>
    </location>
</feature>
<dbReference type="AlphaFoldDB" id="A0A2H0VF39"/>
<dbReference type="HAMAP" id="MF_00514">
    <property type="entry name" value="Ribosomal_bL35"/>
    <property type="match status" value="1"/>
</dbReference>
<evidence type="ECO:0000256" key="2">
    <source>
        <dbReference type="ARBA" id="ARBA00022980"/>
    </source>
</evidence>
<evidence type="ECO:0000256" key="6">
    <source>
        <dbReference type="SAM" id="MobiDB-lite"/>
    </source>
</evidence>
<accession>A0A2H0VF39</accession>
<evidence type="ECO:0000256" key="4">
    <source>
        <dbReference type="HAMAP-Rule" id="MF_00514"/>
    </source>
</evidence>
<feature type="compositionally biased region" description="Basic residues" evidence="6">
    <location>
        <begin position="1"/>
        <end position="11"/>
    </location>
</feature>
<dbReference type="InterPro" id="IPR021137">
    <property type="entry name" value="Ribosomal_bL35-like"/>
</dbReference>
<dbReference type="EMBL" id="PFAJ01000003">
    <property type="protein sequence ID" value="PIR97683.1"/>
    <property type="molecule type" value="Genomic_DNA"/>
</dbReference>
<dbReference type="SUPFAM" id="SSF143034">
    <property type="entry name" value="L35p-like"/>
    <property type="match status" value="1"/>
</dbReference>
<evidence type="ECO:0000313" key="7">
    <source>
        <dbReference type="EMBL" id="PIR97683.1"/>
    </source>
</evidence>
<comment type="caution">
    <text evidence="7">The sequence shown here is derived from an EMBL/GenBank/DDBJ whole genome shotgun (WGS) entry which is preliminary data.</text>
</comment>
<dbReference type="Proteomes" id="UP000230557">
    <property type="component" value="Unassembled WGS sequence"/>
</dbReference>
<dbReference type="InterPro" id="IPR037229">
    <property type="entry name" value="Ribosomal_bL35_sf"/>
</dbReference>
<dbReference type="Pfam" id="PF01632">
    <property type="entry name" value="Ribosomal_L35p"/>
    <property type="match status" value="1"/>
</dbReference>
<keyword evidence="2 4" id="KW-0689">Ribosomal protein</keyword>
<organism evidence="7 8">
    <name type="scientific">Candidatus Doudnabacteria bacterium CG10_big_fil_rev_8_21_14_0_10_41_10</name>
    <dbReference type="NCBI Taxonomy" id="1974551"/>
    <lineage>
        <taxon>Bacteria</taxon>
        <taxon>Candidatus Doudnaibacteriota</taxon>
    </lineage>
</organism>
<evidence type="ECO:0000256" key="3">
    <source>
        <dbReference type="ARBA" id="ARBA00023274"/>
    </source>
</evidence>
<evidence type="ECO:0000256" key="1">
    <source>
        <dbReference type="ARBA" id="ARBA00006598"/>
    </source>
</evidence>
<evidence type="ECO:0000313" key="8">
    <source>
        <dbReference type="Proteomes" id="UP000230557"/>
    </source>
</evidence>
<comment type="similarity">
    <text evidence="1 4 5">Belongs to the bacterial ribosomal protein bL35 family.</text>
</comment>
<gene>
    <name evidence="4" type="primary">rpmI</name>
    <name evidence="7" type="ORF">COT91_00170</name>
</gene>
<feature type="region of interest" description="Disordered" evidence="6">
    <location>
        <begin position="1"/>
        <end position="48"/>
    </location>
</feature>
<proteinExistence type="inferred from homology"/>
<protein>
    <recommendedName>
        <fullName evidence="4">Large ribosomal subunit protein bL35</fullName>
    </recommendedName>
</protein>
<dbReference type="PANTHER" id="PTHR33343:SF1">
    <property type="entry name" value="LARGE RIBOSOMAL SUBUNIT PROTEIN BL35M"/>
    <property type="match status" value="1"/>
</dbReference>